<sequence length="118" mass="12606">MFADERTPRRLLVVQAASVFVIVVGFLFVGADQSLAAILGGGSVVLPNAWFAFRMRWTSRAGIILGLGILKILLVIACLALALVLFEPEPAGFFAALSVALLVQIIGPMVGLHSWKTE</sequence>
<evidence type="ECO:0000256" key="2">
    <source>
        <dbReference type="ARBA" id="ARBA00022475"/>
    </source>
</evidence>
<dbReference type="InterPro" id="IPR005598">
    <property type="entry name" value="ATP_synth_I"/>
</dbReference>
<accession>A0A381QYK2</accession>
<evidence type="ECO:0000256" key="6">
    <source>
        <dbReference type="SAM" id="Phobius"/>
    </source>
</evidence>
<keyword evidence="4 6" id="KW-1133">Transmembrane helix</keyword>
<evidence type="ECO:0000313" key="7">
    <source>
        <dbReference type="EMBL" id="SUZ84512.1"/>
    </source>
</evidence>
<evidence type="ECO:0008006" key="8">
    <source>
        <dbReference type="Google" id="ProtNLM"/>
    </source>
</evidence>
<evidence type="ECO:0000256" key="4">
    <source>
        <dbReference type="ARBA" id="ARBA00022989"/>
    </source>
</evidence>
<keyword evidence="3 6" id="KW-0812">Transmembrane</keyword>
<evidence type="ECO:0000256" key="3">
    <source>
        <dbReference type="ARBA" id="ARBA00022692"/>
    </source>
</evidence>
<comment type="subcellular location">
    <subcellularLocation>
        <location evidence="1">Cell membrane</location>
        <topology evidence="1">Multi-pass membrane protein</topology>
    </subcellularLocation>
</comment>
<organism evidence="7">
    <name type="scientific">marine metagenome</name>
    <dbReference type="NCBI Taxonomy" id="408172"/>
    <lineage>
        <taxon>unclassified sequences</taxon>
        <taxon>metagenomes</taxon>
        <taxon>ecological metagenomes</taxon>
    </lineage>
</organism>
<dbReference type="EMBL" id="UINC01001594">
    <property type="protein sequence ID" value="SUZ84512.1"/>
    <property type="molecule type" value="Genomic_DNA"/>
</dbReference>
<feature type="transmembrane region" description="Helical" evidence="6">
    <location>
        <begin position="35"/>
        <end position="53"/>
    </location>
</feature>
<feature type="transmembrane region" description="Helical" evidence="6">
    <location>
        <begin position="92"/>
        <end position="112"/>
    </location>
</feature>
<evidence type="ECO:0000256" key="1">
    <source>
        <dbReference type="ARBA" id="ARBA00004651"/>
    </source>
</evidence>
<feature type="transmembrane region" description="Helical" evidence="6">
    <location>
        <begin position="65"/>
        <end position="86"/>
    </location>
</feature>
<dbReference type="AlphaFoldDB" id="A0A381QYK2"/>
<gene>
    <name evidence="7" type="ORF">METZ01_LOCUS37366</name>
</gene>
<keyword evidence="2" id="KW-1003">Cell membrane</keyword>
<dbReference type="GO" id="GO:0005886">
    <property type="term" value="C:plasma membrane"/>
    <property type="evidence" value="ECO:0007669"/>
    <property type="project" value="UniProtKB-SubCell"/>
</dbReference>
<protein>
    <recommendedName>
        <fullName evidence="8">ATP synthase protein I</fullName>
    </recommendedName>
</protein>
<dbReference type="Pfam" id="PF03899">
    <property type="entry name" value="ATP-synt_I"/>
    <property type="match status" value="1"/>
</dbReference>
<evidence type="ECO:0000256" key="5">
    <source>
        <dbReference type="ARBA" id="ARBA00023136"/>
    </source>
</evidence>
<feature type="transmembrane region" description="Helical" evidence="6">
    <location>
        <begin position="12"/>
        <end position="29"/>
    </location>
</feature>
<name>A0A381QYK2_9ZZZZ</name>
<keyword evidence="5 6" id="KW-0472">Membrane</keyword>
<reference evidence="7" key="1">
    <citation type="submission" date="2018-05" db="EMBL/GenBank/DDBJ databases">
        <authorList>
            <person name="Lanie J.A."/>
            <person name="Ng W.-L."/>
            <person name="Kazmierczak K.M."/>
            <person name="Andrzejewski T.M."/>
            <person name="Davidsen T.M."/>
            <person name="Wayne K.J."/>
            <person name="Tettelin H."/>
            <person name="Glass J.I."/>
            <person name="Rusch D."/>
            <person name="Podicherti R."/>
            <person name="Tsui H.-C.T."/>
            <person name="Winkler M.E."/>
        </authorList>
    </citation>
    <scope>NUCLEOTIDE SEQUENCE</scope>
</reference>
<proteinExistence type="predicted"/>